<evidence type="ECO:0000313" key="3">
    <source>
        <dbReference type="EMBL" id="MBE9215512.1"/>
    </source>
</evidence>
<dbReference type="InterPro" id="IPR013342">
    <property type="entry name" value="Mandelate_racemase_C"/>
</dbReference>
<accession>A0A8J7K3R8</accession>
<dbReference type="EMBL" id="JADEWL010000103">
    <property type="protein sequence ID" value="MBE9215512.1"/>
    <property type="molecule type" value="Genomic_DNA"/>
</dbReference>
<dbReference type="InterPro" id="IPR036849">
    <property type="entry name" value="Enolase-like_C_sf"/>
</dbReference>
<dbReference type="GO" id="GO:0046872">
    <property type="term" value="F:metal ion binding"/>
    <property type="evidence" value="ECO:0007669"/>
    <property type="project" value="UniProtKB-KW"/>
</dbReference>
<dbReference type="GO" id="GO:0009063">
    <property type="term" value="P:amino acid catabolic process"/>
    <property type="evidence" value="ECO:0007669"/>
    <property type="project" value="InterPro"/>
</dbReference>
<keyword evidence="4" id="KW-1185">Reference proteome</keyword>
<dbReference type="InterPro" id="IPR018110">
    <property type="entry name" value="Mandel_Rmase/mucon_lact_enz_CS"/>
</dbReference>
<dbReference type="GO" id="GO:0003824">
    <property type="term" value="F:catalytic activity"/>
    <property type="evidence" value="ECO:0007669"/>
    <property type="project" value="UniProtKB-ARBA"/>
</dbReference>
<dbReference type="Gene3D" id="3.20.20.120">
    <property type="entry name" value="Enolase-like C-terminal domain"/>
    <property type="match status" value="1"/>
</dbReference>
<protein>
    <submittedName>
        <fullName evidence="3">Enolase</fullName>
    </submittedName>
</protein>
<gene>
    <name evidence="3" type="ORF">IQ247_23080</name>
</gene>
<dbReference type="InterPro" id="IPR029065">
    <property type="entry name" value="Enolase_C-like"/>
</dbReference>
<dbReference type="Gene3D" id="3.30.390.10">
    <property type="entry name" value="Enolase-like, N-terminal domain"/>
    <property type="match status" value="1"/>
</dbReference>
<dbReference type="SMART" id="SM00922">
    <property type="entry name" value="MR_MLE"/>
    <property type="match status" value="1"/>
</dbReference>
<dbReference type="InterPro" id="IPR029017">
    <property type="entry name" value="Enolase-like_N"/>
</dbReference>
<dbReference type="PANTHER" id="PTHR48073">
    <property type="entry name" value="O-SUCCINYLBENZOATE SYNTHASE-RELATED"/>
    <property type="match status" value="1"/>
</dbReference>
<proteinExistence type="predicted"/>
<dbReference type="SFLD" id="SFLDG00180">
    <property type="entry name" value="muconate_cycloisomerase"/>
    <property type="match status" value="1"/>
</dbReference>
<name>A0A8J7K3R8_9CYAN</name>
<reference evidence="3" key="1">
    <citation type="submission" date="2020-10" db="EMBL/GenBank/DDBJ databases">
        <authorList>
            <person name="Castelo-Branco R."/>
            <person name="Eusebio N."/>
            <person name="Adriana R."/>
            <person name="Vieira A."/>
            <person name="Brugerolle De Fraissinette N."/>
            <person name="Rezende De Castro R."/>
            <person name="Schneider M.P."/>
            <person name="Vasconcelos V."/>
            <person name="Leao P.N."/>
        </authorList>
    </citation>
    <scope>NUCLEOTIDE SEQUENCE</scope>
    <source>
        <strain evidence="3">LEGE 06105</strain>
    </source>
</reference>
<feature type="domain" description="Mandelate racemase/muconate lactonizing enzyme C-terminal" evidence="2">
    <location>
        <begin position="155"/>
        <end position="249"/>
    </location>
</feature>
<evidence type="ECO:0000256" key="1">
    <source>
        <dbReference type="ARBA" id="ARBA00022723"/>
    </source>
</evidence>
<evidence type="ECO:0000259" key="2">
    <source>
        <dbReference type="SMART" id="SM00922"/>
    </source>
</evidence>
<dbReference type="PROSITE" id="PS00909">
    <property type="entry name" value="MR_MLE_2"/>
    <property type="match status" value="1"/>
</dbReference>
<comment type="caution">
    <text evidence="3">The sequence shown here is derived from an EMBL/GenBank/DDBJ whole genome shotgun (WGS) entry which is preliminary data.</text>
</comment>
<dbReference type="AlphaFoldDB" id="A0A8J7K3R8"/>
<evidence type="ECO:0000313" key="4">
    <source>
        <dbReference type="Proteomes" id="UP000620559"/>
    </source>
</evidence>
<dbReference type="PANTHER" id="PTHR48073:SF2">
    <property type="entry name" value="O-SUCCINYLBENZOATE SYNTHASE"/>
    <property type="match status" value="1"/>
</dbReference>
<dbReference type="SUPFAM" id="SSF51604">
    <property type="entry name" value="Enolase C-terminal domain-like"/>
    <property type="match status" value="1"/>
</dbReference>
<dbReference type="Proteomes" id="UP000620559">
    <property type="component" value="Unassembled WGS sequence"/>
</dbReference>
<organism evidence="3 4">
    <name type="scientific">Plectonema cf. radiosum LEGE 06105</name>
    <dbReference type="NCBI Taxonomy" id="945769"/>
    <lineage>
        <taxon>Bacteria</taxon>
        <taxon>Bacillati</taxon>
        <taxon>Cyanobacteriota</taxon>
        <taxon>Cyanophyceae</taxon>
        <taxon>Oscillatoriophycideae</taxon>
        <taxon>Oscillatoriales</taxon>
        <taxon>Microcoleaceae</taxon>
        <taxon>Plectonema</taxon>
    </lineage>
</organism>
<dbReference type="SFLD" id="SFLDS00001">
    <property type="entry name" value="Enolase"/>
    <property type="match status" value="1"/>
</dbReference>
<sequence length="383" mass="41480">MKIIKATLFALKIPFIETFSHSVKSRTYSDSIVVKIQGEDGTIGYGEAVARAYVTGETVSSCLKFMAEEIFPAISQIDYPLFNNSSEPLTYLSDISKSIPSTKTDGIIAANAAKTGFELAIIDCLLKSQNISLAKIIPPKRNSVIYSGVITSSSIEKALKNAKYFKLFGLQHIKIKTTGEEDYARIQAIRKVVGAEVSLRIDGNGIYNVESAINAFQKLAELQIDSVEQPIPRCKPETLAELKAKSPIPIMVDESLITVEDAKTLIANNACDFFNLRISKCGGIAQTLEIAKLALSKGIKLQLGCQVGETAILSAAGRHLAAYLDDLLFIEGSYGKLLLTEDISTESIHFGNGGKAGLLCKPGLGIEVKNSILEKYAHKIINL</sequence>
<keyword evidence="1" id="KW-0479">Metal-binding</keyword>
<dbReference type="SUPFAM" id="SSF54826">
    <property type="entry name" value="Enolase N-terminal domain-like"/>
    <property type="match status" value="1"/>
</dbReference>
<dbReference type="Pfam" id="PF13378">
    <property type="entry name" value="MR_MLE_C"/>
    <property type="match status" value="1"/>
</dbReference>